<dbReference type="Gene3D" id="1.10.10.10">
    <property type="entry name" value="Winged helix-like DNA-binding domain superfamily/Winged helix DNA-binding domain"/>
    <property type="match status" value="1"/>
</dbReference>
<keyword evidence="2" id="KW-0812">Transmembrane</keyword>
<reference evidence="3 4" key="1">
    <citation type="submission" date="2020-08" db="EMBL/GenBank/DDBJ databases">
        <title>Sequencing the genomes of 1000 actinobacteria strains.</title>
        <authorList>
            <person name="Klenk H.-P."/>
        </authorList>
    </citation>
    <scope>NUCLEOTIDE SEQUENCE [LARGE SCALE GENOMIC DNA]</scope>
    <source>
        <strain evidence="3 4">DSM 102030</strain>
    </source>
</reference>
<feature type="transmembrane region" description="Helical" evidence="2">
    <location>
        <begin position="180"/>
        <end position="204"/>
    </location>
</feature>
<proteinExistence type="predicted"/>
<gene>
    <name evidence="3" type="ORF">F4561_002215</name>
</gene>
<evidence type="ECO:0000313" key="4">
    <source>
        <dbReference type="Proteomes" id="UP000523007"/>
    </source>
</evidence>
<dbReference type="EMBL" id="JACHJT010000001">
    <property type="protein sequence ID" value="MBB4931395.1"/>
    <property type="molecule type" value="Genomic_DNA"/>
</dbReference>
<keyword evidence="2" id="KW-1133">Transmembrane helix</keyword>
<evidence type="ECO:0000256" key="2">
    <source>
        <dbReference type="SAM" id="Phobius"/>
    </source>
</evidence>
<evidence type="ECO:0000313" key="3">
    <source>
        <dbReference type="EMBL" id="MBB4931395.1"/>
    </source>
</evidence>
<feature type="region of interest" description="Disordered" evidence="1">
    <location>
        <begin position="310"/>
        <end position="365"/>
    </location>
</feature>
<comment type="caution">
    <text evidence="3">The sequence shown here is derived from an EMBL/GenBank/DDBJ whole genome shotgun (WGS) entry which is preliminary data.</text>
</comment>
<feature type="transmembrane region" description="Helical" evidence="2">
    <location>
        <begin position="138"/>
        <end position="160"/>
    </location>
</feature>
<dbReference type="Proteomes" id="UP000523007">
    <property type="component" value="Unassembled WGS sequence"/>
</dbReference>
<accession>A0A7W7W354</accession>
<protein>
    <submittedName>
        <fullName evidence="3">Uncharacterized protein</fullName>
    </submittedName>
</protein>
<sequence>MFRRAREPGVVDQVANQTKQAADLATINDQALTDPRTNPAVRGHHDQLRNVQQRRQLDLEHRRALRRGRVSDSRAAAAERALAAVDAARETASPARAVLALTRTRTRYLAGCLAASVVCSVGSALSIVAWLGSAYPSASAGLGWVVESGLTILATSMILLRGRLSTVTGAAPTGWRSHTLWALIGGPLAVSVGLSTAGAGLVGAACSLGAAAWAVAAFLATDTLSVAVEKSMGRVDSTDEAELRETAMGEDVFTPRAAPVAPGRVSGWVDAGPRARLPIVPRVSPPSVTPDTQPDTASWVGEVEQFLADRQDPPEGGVAPRLSPGDDTGPAGAAHTAPDATTNHRSECLSPPRQTDREEPTERAVPAAEAQRLLGEDNRRRVAEYLVYHPGATNRDVAEALDLTERTVQRHRTALRGES</sequence>
<feature type="transmembrane region" description="Helical" evidence="2">
    <location>
        <begin position="108"/>
        <end position="132"/>
    </location>
</feature>
<dbReference type="InterPro" id="IPR036390">
    <property type="entry name" value="WH_DNA-bd_sf"/>
</dbReference>
<dbReference type="RefSeq" id="WP_184577494.1">
    <property type="nucleotide sequence ID" value="NZ_JACHJT010000001.1"/>
</dbReference>
<keyword evidence="2" id="KW-0472">Membrane</keyword>
<dbReference type="SUPFAM" id="SSF46785">
    <property type="entry name" value="Winged helix' DNA-binding domain"/>
    <property type="match status" value="1"/>
</dbReference>
<keyword evidence="4" id="KW-1185">Reference proteome</keyword>
<name>A0A7W7W354_9ACTN</name>
<dbReference type="InterPro" id="IPR036388">
    <property type="entry name" value="WH-like_DNA-bd_sf"/>
</dbReference>
<dbReference type="AlphaFoldDB" id="A0A7W7W354"/>
<evidence type="ECO:0000256" key="1">
    <source>
        <dbReference type="SAM" id="MobiDB-lite"/>
    </source>
</evidence>
<organism evidence="3 4">
    <name type="scientific">Lipingzhangella halophila</name>
    <dbReference type="NCBI Taxonomy" id="1783352"/>
    <lineage>
        <taxon>Bacteria</taxon>
        <taxon>Bacillati</taxon>
        <taxon>Actinomycetota</taxon>
        <taxon>Actinomycetes</taxon>
        <taxon>Streptosporangiales</taxon>
        <taxon>Nocardiopsidaceae</taxon>
        <taxon>Lipingzhangella</taxon>
    </lineage>
</organism>